<proteinExistence type="predicted"/>
<feature type="domain" description="DUF4351" evidence="1">
    <location>
        <begin position="220"/>
        <end position="274"/>
    </location>
</feature>
<organism evidence="2 3">
    <name type="scientific">Bordetella ansorpii</name>
    <dbReference type="NCBI Taxonomy" id="288768"/>
    <lineage>
        <taxon>Bacteria</taxon>
        <taxon>Pseudomonadati</taxon>
        <taxon>Pseudomonadota</taxon>
        <taxon>Betaproteobacteria</taxon>
        <taxon>Burkholderiales</taxon>
        <taxon>Alcaligenaceae</taxon>
        <taxon>Bordetella</taxon>
    </lineage>
</organism>
<evidence type="ECO:0000313" key="2">
    <source>
        <dbReference type="EMBL" id="SAI74677.1"/>
    </source>
</evidence>
<accession>A0A157SW54</accession>
<dbReference type="RefSeq" id="WP_066134259.1">
    <property type="nucleotide sequence ID" value="NZ_FKIF01000010.1"/>
</dbReference>
<protein>
    <submittedName>
        <fullName evidence="2">PD-(D/E)XK nuclease family transposase</fullName>
    </submittedName>
</protein>
<keyword evidence="3" id="KW-1185">Reference proteome</keyword>
<dbReference type="Proteomes" id="UP000076848">
    <property type="component" value="Unassembled WGS sequence"/>
</dbReference>
<dbReference type="Pfam" id="PF14261">
    <property type="entry name" value="DUF4351"/>
    <property type="match status" value="1"/>
</dbReference>
<evidence type="ECO:0000313" key="3">
    <source>
        <dbReference type="Proteomes" id="UP000076848"/>
    </source>
</evidence>
<reference evidence="2 3" key="1">
    <citation type="submission" date="2016-04" db="EMBL/GenBank/DDBJ databases">
        <authorList>
            <consortium name="Pathogen Informatics"/>
        </authorList>
    </citation>
    <scope>NUCLEOTIDE SEQUENCE [LARGE SCALE GENOMIC DNA]</scope>
    <source>
        <strain evidence="2 3">H050680373</strain>
    </source>
</reference>
<gene>
    <name evidence="2" type="ORF">SAMEA3906486_05394</name>
</gene>
<dbReference type="PANTHER" id="PTHR41317">
    <property type="entry name" value="PD-(D_E)XK NUCLEASE FAMILY TRANSPOSASE"/>
    <property type="match status" value="1"/>
</dbReference>
<dbReference type="OrthoDB" id="8633154at2"/>
<evidence type="ECO:0000259" key="1">
    <source>
        <dbReference type="Pfam" id="PF14261"/>
    </source>
</evidence>
<dbReference type="STRING" id="288768.SAMEA3906486_05394"/>
<dbReference type="Pfam" id="PF12784">
    <property type="entry name" value="PDDEXK_2"/>
    <property type="match status" value="1"/>
</dbReference>
<dbReference type="PANTHER" id="PTHR41317:SF1">
    <property type="entry name" value="PD-(D_E)XK NUCLEASE FAMILY TRANSPOSASE"/>
    <property type="match status" value="1"/>
</dbReference>
<sequence>MFGRRLRHPHLLSDLINAVRHPAAPVSISAILNPNLLPDTPSGKQVFFDILAQDTAGQQFIVEMQMRRHAAWPARNAYYLARGLAQQLVSGQDYDALRPSIGITLLGQDWYANPSDQSDWRFTLRDARALSLEFDQALQLYVVELRKAGALRQGHPALKDWVVCLSNDLNEDIMNQITHPPALEAMQHLEAMYSEEELRQIAFEREKVERDTLWVLNGAKTEGYQDVLIRQLIRRFGEIPREIEFKVRNARAEQLLAWLDNVMDAPTIEDVLRWDKAY</sequence>
<name>A0A157SW54_9BORD</name>
<dbReference type="InterPro" id="IPR025587">
    <property type="entry name" value="DUF4351"/>
</dbReference>
<dbReference type="AlphaFoldDB" id="A0A157SW54"/>
<dbReference type="EMBL" id="FKIF01000010">
    <property type="protein sequence ID" value="SAI74677.1"/>
    <property type="molecule type" value="Genomic_DNA"/>
</dbReference>